<evidence type="ECO:0000313" key="2">
    <source>
        <dbReference type="EMBL" id="GMI87170.1"/>
    </source>
</evidence>
<keyword evidence="3" id="KW-1185">Reference proteome</keyword>
<dbReference type="EMBL" id="BSYR01000022">
    <property type="protein sequence ID" value="GMI87170.1"/>
    <property type="molecule type" value="Genomic_DNA"/>
</dbReference>
<dbReference type="PANTHER" id="PTHR33513">
    <property type="entry name" value="OS06G0523300 PROTEIN"/>
    <property type="match status" value="1"/>
</dbReference>
<evidence type="ECO:0000313" key="3">
    <source>
        <dbReference type="Proteomes" id="UP001165190"/>
    </source>
</evidence>
<dbReference type="Proteomes" id="UP001165190">
    <property type="component" value="Unassembled WGS sequence"/>
</dbReference>
<protein>
    <recommendedName>
        <fullName evidence="1">DUF7722 domain-containing protein</fullName>
    </recommendedName>
</protein>
<comment type="caution">
    <text evidence="2">The sequence shown here is derived from an EMBL/GenBank/DDBJ whole genome shotgun (WGS) entry which is preliminary data.</text>
</comment>
<proteinExistence type="predicted"/>
<evidence type="ECO:0000259" key="1">
    <source>
        <dbReference type="Pfam" id="PF24847"/>
    </source>
</evidence>
<organism evidence="2 3">
    <name type="scientific">Hibiscus trionum</name>
    <name type="common">Flower of an hour</name>
    <dbReference type="NCBI Taxonomy" id="183268"/>
    <lineage>
        <taxon>Eukaryota</taxon>
        <taxon>Viridiplantae</taxon>
        <taxon>Streptophyta</taxon>
        <taxon>Embryophyta</taxon>
        <taxon>Tracheophyta</taxon>
        <taxon>Spermatophyta</taxon>
        <taxon>Magnoliopsida</taxon>
        <taxon>eudicotyledons</taxon>
        <taxon>Gunneridae</taxon>
        <taxon>Pentapetalae</taxon>
        <taxon>rosids</taxon>
        <taxon>malvids</taxon>
        <taxon>Malvales</taxon>
        <taxon>Malvaceae</taxon>
        <taxon>Malvoideae</taxon>
        <taxon>Hibiscus</taxon>
    </lineage>
</organism>
<accession>A0A9W7M678</accession>
<sequence>MWGGCYSCNLHLCATRRAYQLHQRRQKEGEPTNPRDTLQHINHTLLTSVGRHCCEVYLEMESESEKQQQMNGVGLGFFQMPLHYPRYTVKDYLDMPEWKLDRLLAEYGLSANGDLDYKRRFAMGAFLWHDD</sequence>
<gene>
    <name evidence="2" type="ORF">HRI_002386300</name>
</gene>
<dbReference type="OrthoDB" id="1932905at2759"/>
<reference evidence="2" key="1">
    <citation type="submission" date="2023-05" db="EMBL/GenBank/DDBJ databases">
        <title>Genome and transcriptome analyses reveal genes involved in the formation of fine ridges on petal epidermal cells in Hibiscus trionum.</title>
        <authorList>
            <person name="Koshimizu S."/>
            <person name="Masuda S."/>
            <person name="Ishii T."/>
            <person name="Shirasu K."/>
            <person name="Hoshino A."/>
            <person name="Arita M."/>
        </authorList>
    </citation>
    <scope>NUCLEOTIDE SEQUENCE</scope>
    <source>
        <strain evidence="2">Hamamatsu line</strain>
    </source>
</reference>
<feature type="domain" description="DUF7722" evidence="1">
    <location>
        <begin position="84"/>
        <end position="129"/>
    </location>
</feature>
<dbReference type="InterPro" id="IPR056139">
    <property type="entry name" value="DUF7722"/>
</dbReference>
<dbReference type="Pfam" id="PF24847">
    <property type="entry name" value="DUF7722"/>
    <property type="match status" value="1"/>
</dbReference>
<dbReference type="PANTHER" id="PTHR33513:SF45">
    <property type="entry name" value="CYTOPLASMIC TRNA 2-THIOLATION PROTEIN"/>
    <property type="match status" value="1"/>
</dbReference>
<dbReference type="AlphaFoldDB" id="A0A9W7M678"/>
<name>A0A9W7M678_HIBTR</name>